<feature type="compositionally biased region" description="Polar residues" evidence="1">
    <location>
        <begin position="1"/>
        <end position="20"/>
    </location>
</feature>
<keyword evidence="3" id="KW-1185">Reference proteome</keyword>
<dbReference type="OrthoDB" id="276388at2759"/>
<sequence length="596" mass="64626">MPPRFTESQMCASPQSSGIVTPQSLGPSSSTTSLPSSAASSPYSEAVPSSASASTSTVAKSNAVQDAFREVRHFAGGLISHPYETTKHFTLLRHSHGLVFFQGPSTSLAISIFSDGPLPPDRTLWLQNKGFSGKTGMRLKALMGANGSWLNVTPTMPIEPEQLNPSDERAWQRDITQFRKKAKPKKIREKHKLRETVVLRIPAEAGDGYFSVVLCTGDKKKNLCTSPTFRLLSTSTSMHSIKGASLSTLPLELGAMAVNVYATSKIAAVAGPVASVVQNRVQKYMPSTITTAVVKGAGTKAYDMAGSNEKLQKYMPSEATRDAVKKASTKAYDMAGGKEKVHAQVEEKFRTVVSDGNALYEQQLEHSHMPSNNTDIALDAGPQPPYPIRFTCTSDPLPDGETSLPTTTLSGVPDHITNQLYGHYFAWIRPQSKDEDWQPSLVSALPPDPTQLSRANFALANKRLLTLRLIDGYAEPLPPSTKLTILVLGFLRPDEPLQRANLKRGIEAGDEAAEEAAMFAEMNDVAIAQGVLDHPAWEAEVVVEGLKGGLKKGYADVRMGLQRGVDKVPLYKLGVRMEGDKMREKGLTVGGFYVLR</sequence>
<accession>A0A7D8Z495</accession>
<feature type="compositionally biased region" description="Low complexity" evidence="1">
    <location>
        <begin position="21"/>
        <end position="56"/>
    </location>
</feature>
<reference evidence="2 3" key="1">
    <citation type="submission" date="2018-05" db="EMBL/GenBank/DDBJ databases">
        <title>Whole genome sequencing for identification of molecular markers to develop diagnostic detection tools for the regulated plant pathogen Lachnellula willkommii.</title>
        <authorList>
            <person name="Giroux E."/>
            <person name="Bilodeau G."/>
        </authorList>
    </citation>
    <scope>NUCLEOTIDE SEQUENCE [LARGE SCALE GENOMIC DNA]</scope>
    <source>
        <strain evidence="2 3">CBS 625.97</strain>
    </source>
</reference>
<evidence type="ECO:0000313" key="3">
    <source>
        <dbReference type="Proteomes" id="UP000481288"/>
    </source>
</evidence>
<proteinExistence type="predicted"/>
<evidence type="ECO:0008006" key="4">
    <source>
        <dbReference type="Google" id="ProtNLM"/>
    </source>
</evidence>
<dbReference type="AlphaFoldDB" id="A0A7D8Z495"/>
<feature type="region of interest" description="Disordered" evidence="1">
    <location>
        <begin position="1"/>
        <end position="56"/>
    </location>
</feature>
<dbReference type="Proteomes" id="UP000481288">
    <property type="component" value="Unassembled WGS sequence"/>
</dbReference>
<name>A0A7D8Z495_9HELO</name>
<gene>
    <name evidence="2" type="ORF">LCER1_G005408</name>
</gene>
<evidence type="ECO:0000256" key="1">
    <source>
        <dbReference type="SAM" id="MobiDB-lite"/>
    </source>
</evidence>
<evidence type="ECO:0000313" key="2">
    <source>
        <dbReference type="EMBL" id="TVY52094.1"/>
    </source>
</evidence>
<dbReference type="EMBL" id="QGMG01000676">
    <property type="protein sequence ID" value="TVY52094.1"/>
    <property type="molecule type" value="Genomic_DNA"/>
</dbReference>
<organism evidence="2 3">
    <name type="scientific">Lachnellula cervina</name>
    <dbReference type="NCBI Taxonomy" id="1316786"/>
    <lineage>
        <taxon>Eukaryota</taxon>
        <taxon>Fungi</taxon>
        <taxon>Dikarya</taxon>
        <taxon>Ascomycota</taxon>
        <taxon>Pezizomycotina</taxon>
        <taxon>Leotiomycetes</taxon>
        <taxon>Helotiales</taxon>
        <taxon>Lachnaceae</taxon>
        <taxon>Lachnellula</taxon>
    </lineage>
</organism>
<protein>
    <recommendedName>
        <fullName evidence="4">Riboflavin kinase</fullName>
    </recommendedName>
</protein>
<comment type="caution">
    <text evidence="2">The sequence shown here is derived from an EMBL/GenBank/DDBJ whole genome shotgun (WGS) entry which is preliminary data.</text>
</comment>